<dbReference type="PANTHER" id="PTHR41339:SF1">
    <property type="entry name" value="SECRETED PROTEIN"/>
    <property type="match status" value="1"/>
</dbReference>
<accession>A0A5B2W2J4</accession>
<dbReference type="SUPFAM" id="SSF51126">
    <property type="entry name" value="Pectin lyase-like"/>
    <property type="match status" value="1"/>
</dbReference>
<sequence>MKLRASFIALSGIALGFASCSNDDKTGPTPPNNDKQVVLVGKIDRDRTLSKDTVYVMRDYVYVVNNATLTIQPGTTILGGQVSPTKGGTLIITRGAKLIAAGTADAPIVFTSEKPVGQRKPGDWGGIILLGKATTNRPANKRVPEGIEGADASVDMGYGGPGGSDAFVDTDNSGKLQYVRVEFGGIALASTADSEVNGITFYSVGNGTTVDHIQVSYSGDDACEFFGGTVNVKYAVAYGTKDDNFDMDSGFKGKLQFCVVLQDPAFSDVVSLSNGLEVDNLNGANTSTPYTHPVISNLTIVGPGTATGNGDYFYAGARWRRGSTFTVANSIFSGDPVATDVEGWVSQNALQHLAPAPAADYSNITNSVFQAAGISPISTQRGAGSTAIGPLLFDADKKDSSIITGAQVKALILTTANKNDSLKALTDVFTAVPAVANFKATNTEFKLSSAVAAKTAAFTDALLADAFFDKVSYVGAVDPNAASPWTKASWINWAPQDTQYGN</sequence>
<dbReference type="PROSITE" id="PS51257">
    <property type="entry name" value="PROKAR_LIPOPROTEIN"/>
    <property type="match status" value="1"/>
</dbReference>
<evidence type="ECO:0000313" key="3">
    <source>
        <dbReference type="Proteomes" id="UP000324611"/>
    </source>
</evidence>
<evidence type="ECO:0000313" key="2">
    <source>
        <dbReference type="EMBL" id="KAA2244469.1"/>
    </source>
</evidence>
<dbReference type="EMBL" id="VUOC01000001">
    <property type="protein sequence ID" value="KAA2244469.1"/>
    <property type="molecule type" value="Genomic_DNA"/>
</dbReference>
<proteinExistence type="predicted"/>
<feature type="signal peptide" evidence="1">
    <location>
        <begin position="1"/>
        <end position="20"/>
    </location>
</feature>
<dbReference type="AlphaFoldDB" id="A0A5B2W2J4"/>
<gene>
    <name evidence="2" type="ORF">F0L74_00360</name>
</gene>
<reference evidence="2 3" key="1">
    <citation type="submission" date="2019-09" db="EMBL/GenBank/DDBJ databases">
        <title>Chitinophaga ginsengihumi sp. nov., isolated from soil of ginseng rhizosphere.</title>
        <authorList>
            <person name="Lee J."/>
        </authorList>
    </citation>
    <scope>NUCLEOTIDE SEQUENCE [LARGE SCALE GENOMIC DNA]</scope>
    <source>
        <strain evidence="2 3">BN140078</strain>
    </source>
</reference>
<dbReference type="PANTHER" id="PTHR41339">
    <property type="entry name" value="LIPL48"/>
    <property type="match status" value="1"/>
</dbReference>
<organism evidence="2 3">
    <name type="scientific">Chitinophaga agrisoli</name>
    <dbReference type="NCBI Taxonomy" id="2607653"/>
    <lineage>
        <taxon>Bacteria</taxon>
        <taxon>Pseudomonadati</taxon>
        <taxon>Bacteroidota</taxon>
        <taxon>Chitinophagia</taxon>
        <taxon>Chitinophagales</taxon>
        <taxon>Chitinophagaceae</taxon>
        <taxon>Chitinophaga</taxon>
    </lineage>
</organism>
<keyword evidence="1" id="KW-0732">Signal</keyword>
<dbReference type="Proteomes" id="UP000324611">
    <property type="component" value="Unassembled WGS sequence"/>
</dbReference>
<dbReference type="RefSeq" id="WP_149835867.1">
    <property type="nucleotide sequence ID" value="NZ_VUOC01000001.1"/>
</dbReference>
<protein>
    <submittedName>
        <fullName evidence="2">Cell shape-determining protein MreB</fullName>
    </submittedName>
</protein>
<keyword evidence="3" id="KW-1185">Reference proteome</keyword>
<comment type="caution">
    <text evidence="2">The sequence shown here is derived from an EMBL/GenBank/DDBJ whole genome shotgun (WGS) entry which is preliminary data.</text>
</comment>
<name>A0A5B2W2J4_9BACT</name>
<reference evidence="2 3" key="2">
    <citation type="submission" date="2019-09" db="EMBL/GenBank/DDBJ databases">
        <authorList>
            <person name="Jin C."/>
        </authorList>
    </citation>
    <scope>NUCLEOTIDE SEQUENCE [LARGE SCALE GENOMIC DNA]</scope>
    <source>
        <strain evidence="2 3">BN140078</strain>
    </source>
</reference>
<feature type="chain" id="PRO_5022940779" evidence="1">
    <location>
        <begin position="21"/>
        <end position="502"/>
    </location>
</feature>
<dbReference type="InterPro" id="IPR011050">
    <property type="entry name" value="Pectin_lyase_fold/virulence"/>
</dbReference>
<evidence type="ECO:0000256" key="1">
    <source>
        <dbReference type="SAM" id="SignalP"/>
    </source>
</evidence>